<evidence type="ECO:0000313" key="2">
    <source>
        <dbReference type="Proteomes" id="UP001186974"/>
    </source>
</evidence>
<evidence type="ECO:0000313" key="1">
    <source>
        <dbReference type="EMBL" id="KAK3059552.1"/>
    </source>
</evidence>
<dbReference type="EMBL" id="JAWDJW010009307">
    <property type="protein sequence ID" value="KAK3059552.1"/>
    <property type="molecule type" value="Genomic_DNA"/>
</dbReference>
<keyword evidence="2" id="KW-1185">Reference proteome</keyword>
<sequence length="129" mass="14428">MATPVNEKGEPQYLPPFVESKNSDEEGTVVGDGSVRNNSPSHNRRRSPSHLTVETHPDVDHLQPIQSLASPSQTRAEANRLNDDLAMLQIERKISEEAAKSQDEGGDVNRSRSMHRARSRREDPVDDFD</sequence>
<comment type="caution">
    <text evidence="1">The sequence shown here is derived from an EMBL/GenBank/DDBJ whole genome shotgun (WGS) entry which is preliminary data.</text>
</comment>
<organism evidence="1 2">
    <name type="scientific">Coniosporium uncinatum</name>
    <dbReference type="NCBI Taxonomy" id="93489"/>
    <lineage>
        <taxon>Eukaryota</taxon>
        <taxon>Fungi</taxon>
        <taxon>Dikarya</taxon>
        <taxon>Ascomycota</taxon>
        <taxon>Pezizomycotina</taxon>
        <taxon>Dothideomycetes</taxon>
        <taxon>Dothideomycetes incertae sedis</taxon>
        <taxon>Coniosporium</taxon>
    </lineage>
</organism>
<name>A0ACC3CZS8_9PEZI</name>
<feature type="non-terminal residue" evidence="1">
    <location>
        <position position="129"/>
    </location>
</feature>
<protein>
    <submittedName>
        <fullName evidence="1">Uncharacterized protein</fullName>
    </submittedName>
</protein>
<accession>A0ACC3CZS8</accession>
<dbReference type="Proteomes" id="UP001186974">
    <property type="component" value="Unassembled WGS sequence"/>
</dbReference>
<gene>
    <name evidence="1" type="ORF">LTS18_010567</name>
</gene>
<proteinExistence type="predicted"/>
<reference evidence="1" key="1">
    <citation type="submission" date="2024-09" db="EMBL/GenBank/DDBJ databases">
        <title>Black Yeasts Isolated from many extreme environments.</title>
        <authorList>
            <person name="Coleine C."/>
            <person name="Stajich J.E."/>
            <person name="Selbmann L."/>
        </authorList>
    </citation>
    <scope>NUCLEOTIDE SEQUENCE</scope>
    <source>
        <strain evidence="1">CCFEE 5737</strain>
    </source>
</reference>